<dbReference type="EMBL" id="CP080572">
    <property type="protein sequence ID" value="USG99320.1"/>
    <property type="molecule type" value="Genomic_DNA"/>
</dbReference>
<reference evidence="4 5" key="1">
    <citation type="submission" date="2021-08" db="EMBL/GenBank/DDBJ databases">
        <title>Thermococcus onnuriiensis IOH2.</title>
        <authorList>
            <person name="Park Y.-J."/>
        </authorList>
    </citation>
    <scope>NUCLEOTIDE SEQUENCE [LARGE SCALE GENOMIC DNA]</scope>
    <source>
        <strain evidence="4 5">IOH2</strain>
    </source>
</reference>
<dbReference type="FunFam" id="3.30.70.360:FF:000001">
    <property type="entry name" value="N-acetyldiaminopimelate deacetylase"/>
    <property type="match status" value="1"/>
</dbReference>
<dbReference type="InterPro" id="IPR011650">
    <property type="entry name" value="Peptidase_M20_dimer"/>
</dbReference>
<proteinExistence type="predicted"/>
<dbReference type="SUPFAM" id="SSF55031">
    <property type="entry name" value="Bacterial exopeptidase dimerisation domain"/>
    <property type="match status" value="1"/>
</dbReference>
<feature type="binding site" evidence="2">
    <location>
        <position position="140"/>
    </location>
    <ligand>
        <name>Mn(2+)</name>
        <dbReference type="ChEBI" id="CHEBI:29035"/>
        <label>2</label>
    </ligand>
</feature>
<evidence type="ECO:0000313" key="4">
    <source>
        <dbReference type="EMBL" id="USG99320.1"/>
    </source>
</evidence>
<dbReference type="RefSeq" id="WP_251948053.1">
    <property type="nucleotide sequence ID" value="NZ_CP080572.1"/>
</dbReference>
<dbReference type="InterPro" id="IPR017439">
    <property type="entry name" value="Amidohydrolase"/>
</dbReference>
<feature type="domain" description="Peptidase M20 dimerisation" evidence="3">
    <location>
        <begin position="187"/>
        <end position="283"/>
    </location>
</feature>
<dbReference type="InterPro" id="IPR002933">
    <property type="entry name" value="Peptidase_M20"/>
</dbReference>
<dbReference type="InterPro" id="IPR053493">
    <property type="entry name" value="Thermostable_CP"/>
</dbReference>
<evidence type="ECO:0000259" key="3">
    <source>
        <dbReference type="Pfam" id="PF07687"/>
    </source>
</evidence>
<evidence type="ECO:0000313" key="5">
    <source>
        <dbReference type="Proteomes" id="UP001056425"/>
    </source>
</evidence>
<gene>
    <name evidence="4" type="ORF">K1720_07210</name>
</gene>
<comment type="cofactor">
    <cofactor evidence="2">
        <name>Mn(2+)</name>
        <dbReference type="ChEBI" id="CHEBI:29035"/>
    </cofactor>
    <text evidence="2">The Mn(2+) ion enhances activity.</text>
</comment>
<dbReference type="GO" id="GO:0016787">
    <property type="term" value="F:hydrolase activity"/>
    <property type="evidence" value="ECO:0007669"/>
    <property type="project" value="UniProtKB-KW"/>
</dbReference>
<dbReference type="Pfam" id="PF07687">
    <property type="entry name" value="M20_dimer"/>
    <property type="match status" value="1"/>
</dbReference>
<dbReference type="PANTHER" id="PTHR11014">
    <property type="entry name" value="PEPTIDASE M20 FAMILY MEMBER"/>
    <property type="match status" value="1"/>
</dbReference>
<dbReference type="KEGG" id="thei:K1720_07210"/>
<dbReference type="Pfam" id="PF01546">
    <property type="entry name" value="Peptidase_M20"/>
    <property type="match status" value="1"/>
</dbReference>
<dbReference type="Gene3D" id="3.30.70.360">
    <property type="match status" value="1"/>
</dbReference>
<feature type="binding site" evidence="2">
    <location>
        <position position="104"/>
    </location>
    <ligand>
        <name>Mn(2+)</name>
        <dbReference type="ChEBI" id="CHEBI:29035"/>
        <label>2</label>
    </ligand>
</feature>
<evidence type="ECO:0000256" key="1">
    <source>
        <dbReference type="ARBA" id="ARBA00022801"/>
    </source>
</evidence>
<dbReference type="InterPro" id="IPR036264">
    <property type="entry name" value="Bact_exopeptidase_dim_dom"/>
</dbReference>
<accession>A0A9E7SC15</accession>
<dbReference type="GO" id="GO:0046872">
    <property type="term" value="F:metal ion binding"/>
    <property type="evidence" value="ECO:0007669"/>
    <property type="project" value="UniProtKB-KW"/>
</dbReference>
<keyword evidence="5" id="KW-1185">Reference proteome</keyword>
<keyword evidence="2" id="KW-0479">Metal-binding</keyword>
<feature type="binding site" evidence="2">
    <location>
        <position position="106"/>
    </location>
    <ligand>
        <name>Mn(2+)</name>
        <dbReference type="ChEBI" id="CHEBI:29035"/>
        <label>2</label>
    </ligand>
</feature>
<dbReference type="PIRSF" id="PIRSF005962">
    <property type="entry name" value="Pept_M20D_amidohydro"/>
    <property type="match status" value="1"/>
</dbReference>
<dbReference type="Proteomes" id="UP001056425">
    <property type="component" value="Chromosome"/>
</dbReference>
<keyword evidence="2" id="KW-0464">Manganese</keyword>
<dbReference type="PANTHER" id="PTHR11014:SF63">
    <property type="entry name" value="METALLOPEPTIDASE, PUTATIVE (AFU_ORTHOLOGUE AFUA_6G09600)-RELATED"/>
    <property type="match status" value="1"/>
</dbReference>
<dbReference type="Gene3D" id="3.40.630.10">
    <property type="entry name" value="Zn peptidases"/>
    <property type="match status" value="1"/>
</dbReference>
<sequence>MEIESRVMDLAKQLEPYIIERRRDFHMYPETRFEEVRTSSIVEEELKKLGYKVLRTAETGIIGILNDGTDGKTVALRADMDALPIQEENDVPYKSRIPGKMHACGHDAHTAMLLGAARILAELKEKLKGTVKLIFQPGEEGGAGAKRIVEEGHIDDVNAIFGIHVWGHLPSGTIATKEGPIMASSDGFIIRIKGKGGHAASPHLTNDPTAPATDIYNALQKIVSRSVNPLSPIVITTPMIEASHGYNVIPDSVEIKGTLRTFDSKLRAKVIEKIEKIVQQYSAAWDCEGSLELFRIPYPPTINTPELAKFVMKTARELGPTTKAEMTMGAEDFAFYLQKVPGAFIFLGIRNEEKGIIYPHHHPRFDVDEGVLWKGSALYSLLAYKYLKGDK</sequence>
<dbReference type="NCBIfam" id="NF040868">
    <property type="entry name" value="carboxypep_CpsA"/>
    <property type="match status" value="1"/>
</dbReference>
<feature type="binding site" evidence="2">
    <location>
        <position position="361"/>
    </location>
    <ligand>
        <name>Mn(2+)</name>
        <dbReference type="ChEBI" id="CHEBI:29035"/>
        <label>2</label>
    </ligand>
</feature>
<organism evidence="4 5">
    <name type="scientific">Thermococcus argininiproducens</name>
    <dbReference type="NCBI Taxonomy" id="2866384"/>
    <lineage>
        <taxon>Archaea</taxon>
        <taxon>Methanobacteriati</taxon>
        <taxon>Methanobacteriota</taxon>
        <taxon>Thermococci</taxon>
        <taxon>Thermococcales</taxon>
        <taxon>Thermococcaceae</taxon>
        <taxon>Thermococcus</taxon>
    </lineage>
</organism>
<dbReference type="AlphaFoldDB" id="A0A9E7SC15"/>
<dbReference type="NCBIfam" id="TIGR01891">
    <property type="entry name" value="amidohydrolases"/>
    <property type="match status" value="1"/>
</dbReference>
<dbReference type="SUPFAM" id="SSF53187">
    <property type="entry name" value="Zn-dependent exopeptidases"/>
    <property type="match status" value="1"/>
</dbReference>
<keyword evidence="1" id="KW-0378">Hydrolase</keyword>
<name>A0A9E7SC15_9EURY</name>
<feature type="binding site" evidence="2">
    <location>
        <position position="164"/>
    </location>
    <ligand>
        <name>Mn(2+)</name>
        <dbReference type="ChEBI" id="CHEBI:29035"/>
        <label>2</label>
    </ligand>
</feature>
<evidence type="ECO:0000256" key="2">
    <source>
        <dbReference type="PIRSR" id="PIRSR005962-1"/>
    </source>
</evidence>
<protein>
    <submittedName>
        <fullName evidence="4">Amidohydrolase</fullName>
    </submittedName>
</protein>
<dbReference type="GeneID" id="72778123"/>